<dbReference type="PANTHER" id="PTHR45737:SF6">
    <property type="entry name" value="VON WILLEBRAND FACTOR A DOMAIN-CONTAINING PROTEIN 5A"/>
    <property type="match status" value="1"/>
</dbReference>
<dbReference type="EMBL" id="CP030759">
    <property type="protein sequence ID" value="AXA36099.1"/>
    <property type="molecule type" value="Genomic_DNA"/>
</dbReference>
<reference evidence="4 5" key="1">
    <citation type="submission" date="2018-05" db="EMBL/GenBank/DDBJ databases">
        <title>A metagenomic window into the 2 km-deep terrestrial subsurface aquifer revealed taxonomically and functionally diverse microbial community comprising novel uncultured bacterial lineages.</title>
        <authorList>
            <person name="Kadnikov V.V."/>
            <person name="Mardanov A.V."/>
            <person name="Beletsky A.V."/>
            <person name="Banks D."/>
            <person name="Pimenov N.V."/>
            <person name="Frank Y.A."/>
            <person name="Karnachuk O.V."/>
            <person name="Ravin N.V."/>
        </authorList>
    </citation>
    <scope>NUCLEOTIDE SEQUENCE [LARGE SCALE GENOMIC DNA]</scope>
    <source>
        <strain evidence="4">BY</strain>
    </source>
</reference>
<feature type="region of interest" description="Disordered" evidence="1">
    <location>
        <begin position="590"/>
        <end position="611"/>
    </location>
</feature>
<evidence type="ECO:0008006" key="6">
    <source>
        <dbReference type="Google" id="ProtNLM"/>
    </source>
</evidence>
<proteinExistence type="predicted"/>
<evidence type="ECO:0000313" key="5">
    <source>
        <dbReference type="Proteomes" id="UP000262583"/>
    </source>
</evidence>
<dbReference type="InterPro" id="IPR013694">
    <property type="entry name" value="VIT"/>
</dbReference>
<dbReference type="PANTHER" id="PTHR45737">
    <property type="entry name" value="VON WILLEBRAND FACTOR A DOMAIN-CONTAINING PROTEIN 5A"/>
    <property type="match status" value="1"/>
</dbReference>
<evidence type="ECO:0000259" key="2">
    <source>
        <dbReference type="PROSITE" id="PS50234"/>
    </source>
</evidence>
<dbReference type="SMART" id="SM00609">
    <property type="entry name" value="VIT"/>
    <property type="match status" value="1"/>
</dbReference>
<gene>
    <name evidence="4" type="ORF">BRCON_1322</name>
</gene>
<evidence type="ECO:0000259" key="3">
    <source>
        <dbReference type="PROSITE" id="PS51468"/>
    </source>
</evidence>
<sequence>MFFVGSAYSLGILVPRPPEAAPIEPRDAQIQIQIKNDLSVTRIHQTFYNPNPTRQEADFYFPVPRGANVTDFVLYMEGKPVRGEILEREKARDIYEQIVRRMRDPGLLEWMDSDIFRVRVFPVPPRDTQKIEIEFSAPLQAHQGTYRYRLPLRAPSRSGKGHKTAEGRLTEFRVELTSQREFGTVYSPSHEMKITRESGQRVLVEPTDKTRFDANPTFELFYDYREKDLSISLLATRREGEPGFFCALLAPPTDQHKSTSQPLDLTLIIDTSGSMAEKGKIEHAKRALNYCLSQLRPWDRFQLIRFATDVEEYGDGLQPATPASLEKAKEWVAALTARGGTNIAAALERALTPKSSSTSGTLHIVIFVTDGLPTVGETNPDRILELVDRLRDQATPKVDQTSESRRSERLRIFTFGVGHDVNTRLLDRIAERTRAASEYVQPEQDLEVPISALFDRASRPAVTNLKVSFTPDVAFDLYPKVLPDLFYGDQLTIFGRYKQGGAVLITVRGEMAGKPVEYTFERSFPESSDENPFVEKLWATRKIGYLLDELRERGENAEIRDEIVALSKKYGIVTPLTSFLVAEDVPVVESRGTERHDVPPNRPSGSVKRSLLPESSVGLAPSQLGARAAAPAARFAESGAEAVDQAVALKSLKGRMTLPSTASEEMRVLRGKTFVLRNGTWRDLDIESRRDLPRVEVQPFSEAYFELLRHHPEWAEWLSLGERVEVVISERVLLSVTPEGKTALSPEDRKLLGI</sequence>
<evidence type="ECO:0000313" key="4">
    <source>
        <dbReference type="EMBL" id="AXA36099.1"/>
    </source>
</evidence>
<organism evidence="4 5">
    <name type="scientific">Sumerlaea chitinivorans</name>
    <dbReference type="NCBI Taxonomy" id="2250252"/>
    <lineage>
        <taxon>Bacteria</taxon>
        <taxon>Candidatus Sumerlaeota</taxon>
        <taxon>Candidatus Sumerlaeia</taxon>
        <taxon>Candidatus Sumerlaeales</taxon>
        <taxon>Candidatus Sumerlaeaceae</taxon>
        <taxon>Candidatus Sumerlaea</taxon>
    </lineage>
</organism>
<feature type="domain" description="VWFA" evidence="2">
    <location>
        <begin position="264"/>
        <end position="457"/>
    </location>
</feature>
<dbReference type="Gene3D" id="3.40.50.410">
    <property type="entry name" value="von Willebrand factor, type A domain"/>
    <property type="match status" value="1"/>
</dbReference>
<dbReference type="AlphaFoldDB" id="A0A2Z4Y545"/>
<dbReference type="InterPro" id="IPR002035">
    <property type="entry name" value="VWF_A"/>
</dbReference>
<protein>
    <recommendedName>
        <fullName evidence="6">VWA domain-containing protein</fullName>
    </recommendedName>
</protein>
<evidence type="ECO:0000256" key="1">
    <source>
        <dbReference type="SAM" id="MobiDB-lite"/>
    </source>
</evidence>
<name>A0A2Z4Y545_SUMC1</name>
<dbReference type="SUPFAM" id="SSF53300">
    <property type="entry name" value="vWA-like"/>
    <property type="match status" value="1"/>
</dbReference>
<dbReference type="KEGG" id="schv:BRCON_1322"/>
<accession>A0A2Z4Y545</accession>
<dbReference type="Proteomes" id="UP000262583">
    <property type="component" value="Chromosome"/>
</dbReference>
<dbReference type="SMART" id="SM00327">
    <property type="entry name" value="VWA"/>
    <property type="match status" value="1"/>
</dbReference>
<dbReference type="PROSITE" id="PS51468">
    <property type="entry name" value="VIT"/>
    <property type="match status" value="1"/>
</dbReference>
<dbReference type="PROSITE" id="PS50234">
    <property type="entry name" value="VWFA"/>
    <property type="match status" value="1"/>
</dbReference>
<dbReference type="Pfam" id="PF08487">
    <property type="entry name" value="VIT"/>
    <property type="match status" value="1"/>
</dbReference>
<dbReference type="InterPro" id="IPR036465">
    <property type="entry name" value="vWFA_dom_sf"/>
</dbReference>
<dbReference type="Pfam" id="PF13768">
    <property type="entry name" value="VWA_3"/>
    <property type="match status" value="1"/>
</dbReference>
<feature type="domain" description="VIT" evidence="3">
    <location>
        <begin position="9"/>
        <end position="137"/>
    </location>
</feature>